<dbReference type="SUPFAM" id="SSF47781">
    <property type="entry name" value="RuvA domain 2-like"/>
    <property type="match status" value="2"/>
</dbReference>
<evidence type="ECO:0000256" key="1">
    <source>
        <dbReference type="SAM" id="Coils"/>
    </source>
</evidence>
<feature type="compositionally biased region" description="Low complexity" evidence="2">
    <location>
        <begin position="1116"/>
        <end position="1127"/>
    </location>
</feature>
<feature type="coiled-coil region" evidence="1">
    <location>
        <begin position="55"/>
        <end position="82"/>
    </location>
</feature>
<dbReference type="InterPro" id="IPR003029">
    <property type="entry name" value="S1_domain"/>
</dbReference>
<dbReference type="Gene3D" id="1.10.150.310">
    <property type="entry name" value="Tex RuvX-like domain-like"/>
    <property type="match status" value="1"/>
</dbReference>
<gene>
    <name evidence="4" type="ORF">PZE19_26520</name>
</gene>
<feature type="compositionally biased region" description="Basic and acidic residues" evidence="2">
    <location>
        <begin position="649"/>
        <end position="662"/>
    </location>
</feature>
<accession>A0ABT6FID8</accession>
<reference evidence="4 5" key="1">
    <citation type="submission" date="2023-03" db="EMBL/GenBank/DDBJ databases">
        <title>Paludisphaera mucosa sp. nov. a novel planctomycete from northern fen.</title>
        <authorList>
            <person name="Ivanova A."/>
        </authorList>
    </citation>
    <scope>NUCLEOTIDE SEQUENCE [LARGE SCALE GENOMIC DNA]</scope>
    <source>
        <strain evidence="4 5">Pla2</strain>
    </source>
</reference>
<dbReference type="InterPro" id="IPR044146">
    <property type="entry name" value="S1_Tex"/>
</dbReference>
<sequence length="1187" mass="127293">MDNPIQVDLGRIAQDLQIRRVQVESVVHLLDEGNTVAFITRYRKERTGNLNEVVIREIQVRIQRLRDLAERKETILKAIDKQGKLTPELDVAIRSAENLKRLEDLYLPFKAKKRTKASEARERGLEPLAARIWNRDETLTDLPAAAAEFVDAEKGVDSPEKALEGVRHILAEAISEMAAVREAVRKAVWKTGKLVTTKGEVPEGQGLEYRDYFDYSEPVAQVPPHRVLAINRGDKEGPLKVKLEVSRPDLESAFFGQLPLEGHPQADAFHAAAVDALERLILPSMEREVRHDLTEAAEKHAVDVFARNLRSLLLQPPIPKQVVLAIDPGLRSGCKVAVLDPNGNLLEQGIVYPHAPQGRRSEAKVFIKDLVGKYQVGVVAIGNGTACRETEELVAEIIAEGHEFSTNPEARAAAEAAVAAAASRPVAEPQHEAPAESGDDEAPSEHDDEAPAEETPQVDETLQVDETPQVDETSYSEAESPAVDEHQAHPHDLQEEAMTAEAPAADPGPYIVPDDAEDEDEADDGVAAPHDLQSEELPPISGGAPESTSPETQAGEEVHEGANNHPAHPTADASHEAPPSPAHEAPESPVAEAAPAAEAHAHAPEAAADAPAGETPAEVPAGDVVVEHQAVPVPAEGGESAATPTPTSSRHEGDRHRGEGQGRRGKSRGSRSRNQPPPPQTPPAPHAADAQLAQLAYVIVNEAGASVYSASPIGREELPEFDATLRSAISIGRRLQDPLSELVKIEPQNIGVGLYQHDVSPKQLKDSLDAVIASCVNFVGVDLNTASVPLLRYVSGLNQLTARRIADRRKEKGPFANREELIEVEGVGPATFTQAAGFLKIGDGPQPLDRTWIHPESYAAASRLLEKFESAPDVVRDKEKLPELRARLAEADVPAIAQELEVGEPTLKDIIEALGRPDRDPRDDLPKPIFKKGILKLEDLTAGMELKGTVLNVVDFGAFVDIGLKDSGLVHISQLANRYIKSPHDVVSVGDVVTVWVMSVDQDRKRVSLTMVKPGTERHRGAGQGGGGGRRGEGAPQQQGQGGEGQARRGRGPRPGPSNLTNPPVGAPPIDARPEGGGDAGPRRFAGPAPSGPAQAPGQGGGYRTGSGGPSRAAIVREAAAGPARVAEAPRRRRLHPRRRRPVRRPSPRQSQRTAGRTPPGASRPPAPSPLQGRPHRQRPAPHVRPA</sequence>
<dbReference type="Pfam" id="PF00575">
    <property type="entry name" value="S1"/>
    <property type="match status" value="1"/>
</dbReference>
<dbReference type="InterPro" id="IPR032639">
    <property type="entry name" value="Tex_YqgF"/>
</dbReference>
<feature type="compositionally biased region" description="Acidic residues" evidence="2">
    <location>
        <begin position="514"/>
        <end position="524"/>
    </location>
</feature>
<feature type="region of interest" description="Disordered" evidence="2">
    <location>
        <begin position="1008"/>
        <end position="1187"/>
    </location>
</feature>
<dbReference type="InterPro" id="IPR041692">
    <property type="entry name" value="HHH_9"/>
</dbReference>
<dbReference type="SUPFAM" id="SSF158832">
    <property type="entry name" value="Tex N-terminal region-like"/>
    <property type="match status" value="1"/>
</dbReference>
<dbReference type="SMART" id="SM00316">
    <property type="entry name" value="S1"/>
    <property type="match status" value="1"/>
</dbReference>
<evidence type="ECO:0000259" key="3">
    <source>
        <dbReference type="PROSITE" id="PS50126"/>
    </source>
</evidence>
<evidence type="ECO:0000313" key="4">
    <source>
        <dbReference type="EMBL" id="MDG3007332.1"/>
    </source>
</evidence>
<feature type="domain" description="S1 motif" evidence="3">
    <location>
        <begin position="943"/>
        <end position="1012"/>
    </location>
</feature>
<dbReference type="InterPro" id="IPR055179">
    <property type="entry name" value="Tex-like_central_region"/>
</dbReference>
<keyword evidence="5" id="KW-1185">Reference proteome</keyword>
<feature type="compositionally biased region" description="Basic residues" evidence="2">
    <location>
        <begin position="1131"/>
        <end position="1147"/>
    </location>
</feature>
<feature type="compositionally biased region" description="Polar residues" evidence="2">
    <location>
        <begin position="458"/>
        <end position="477"/>
    </location>
</feature>
<dbReference type="InterPro" id="IPR010994">
    <property type="entry name" value="RuvA_2-like"/>
</dbReference>
<dbReference type="InterPro" id="IPR023323">
    <property type="entry name" value="Tex-like_dom_sf"/>
</dbReference>
<name>A0ABT6FID8_9BACT</name>
<dbReference type="Pfam" id="PF09371">
    <property type="entry name" value="Tex_N"/>
    <property type="match status" value="1"/>
</dbReference>
<dbReference type="InterPro" id="IPR012337">
    <property type="entry name" value="RNaseH-like_sf"/>
</dbReference>
<feature type="compositionally biased region" description="Low complexity" evidence="2">
    <location>
        <begin position="587"/>
        <end position="617"/>
    </location>
</feature>
<dbReference type="Pfam" id="PF17674">
    <property type="entry name" value="HHH_9"/>
    <property type="match status" value="1"/>
</dbReference>
<dbReference type="Pfam" id="PF12836">
    <property type="entry name" value="HHH_3"/>
    <property type="match status" value="1"/>
</dbReference>
<feature type="compositionally biased region" description="Low complexity" evidence="2">
    <location>
        <begin position="1148"/>
        <end position="1161"/>
    </location>
</feature>
<evidence type="ECO:0000256" key="2">
    <source>
        <dbReference type="SAM" id="MobiDB-lite"/>
    </source>
</evidence>
<feature type="region of interest" description="Disordered" evidence="2">
    <location>
        <begin position="633"/>
        <end position="687"/>
    </location>
</feature>
<dbReference type="InterPro" id="IPR050437">
    <property type="entry name" value="Ribos_protein_bS1-like"/>
</dbReference>
<dbReference type="PANTHER" id="PTHR10724">
    <property type="entry name" value="30S RIBOSOMAL PROTEIN S1"/>
    <property type="match status" value="1"/>
</dbReference>
<evidence type="ECO:0000313" key="5">
    <source>
        <dbReference type="Proteomes" id="UP001216907"/>
    </source>
</evidence>
<feature type="compositionally biased region" description="Basic residues" evidence="2">
    <location>
        <begin position="1174"/>
        <end position="1187"/>
    </location>
</feature>
<protein>
    <submittedName>
        <fullName evidence="4">Tex-like N-terminal domain-containing protein</fullName>
    </submittedName>
</protein>
<comment type="caution">
    <text evidence="4">The sequence shown here is derived from an EMBL/GenBank/DDBJ whole genome shotgun (WGS) entry which is preliminary data.</text>
</comment>
<dbReference type="InterPro" id="IPR018974">
    <property type="entry name" value="Tex-like_N"/>
</dbReference>
<feature type="region of interest" description="Disordered" evidence="2">
    <location>
        <begin position="409"/>
        <end position="488"/>
    </location>
</feature>
<dbReference type="SUPFAM" id="SSF53098">
    <property type="entry name" value="Ribonuclease H-like"/>
    <property type="match status" value="2"/>
</dbReference>
<dbReference type="SMART" id="SM00732">
    <property type="entry name" value="YqgFc"/>
    <property type="match status" value="1"/>
</dbReference>
<feature type="compositionally biased region" description="Low complexity" evidence="2">
    <location>
        <begin position="1086"/>
        <end position="1097"/>
    </location>
</feature>
<organism evidence="4 5">
    <name type="scientific">Paludisphaera mucosa</name>
    <dbReference type="NCBI Taxonomy" id="3030827"/>
    <lineage>
        <taxon>Bacteria</taxon>
        <taxon>Pseudomonadati</taxon>
        <taxon>Planctomycetota</taxon>
        <taxon>Planctomycetia</taxon>
        <taxon>Isosphaerales</taxon>
        <taxon>Isosphaeraceae</taxon>
        <taxon>Paludisphaera</taxon>
    </lineage>
</organism>
<feature type="compositionally biased region" description="Acidic residues" evidence="2">
    <location>
        <begin position="437"/>
        <end position="452"/>
    </location>
</feature>
<dbReference type="InterPro" id="IPR023319">
    <property type="entry name" value="Tex-like_HTH_dom_sf"/>
</dbReference>
<dbReference type="PROSITE" id="PS50126">
    <property type="entry name" value="S1"/>
    <property type="match status" value="1"/>
</dbReference>
<dbReference type="Gene3D" id="1.10.3500.10">
    <property type="entry name" value="Tex N-terminal region-like"/>
    <property type="match status" value="2"/>
</dbReference>
<feature type="region of interest" description="Disordered" evidence="2">
    <location>
        <begin position="502"/>
        <end position="617"/>
    </location>
</feature>
<keyword evidence="1" id="KW-0175">Coiled coil</keyword>
<dbReference type="SUPFAM" id="SSF50249">
    <property type="entry name" value="Nucleic acid-binding proteins"/>
    <property type="match status" value="1"/>
</dbReference>
<dbReference type="Pfam" id="PF22706">
    <property type="entry name" value="Tex_central_region"/>
    <property type="match status" value="1"/>
</dbReference>
<feature type="compositionally biased region" description="Pro residues" evidence="2">
    <location>
        <begin position="675"/>
        <end position="685"/>
    </location>
</feature>
<dbReference type="Proteomes" id="UP001216907">
    <property type="component" value="Unassembled WGS sequence"/>
</dbReference>
<feature type="compositionally biased region" description="Gly residues" evidence="2">
    <location>
        <begin position="1098"/>
        <end position="1109"/>
    </location>
</feature>
<dbReference type="Gene3D" id="2.40.50.140">
    <property type="entry name" value="Nucleic acid-binding proteins"/>
    <property type="match status" value="1"/>
</dbReference>
<dbReference type="Gene3D" id="1.10.10.650">
    <property type="entry name" value="RuvA domain 2-like"/>
    <property type="match status" value="1"/>
</dbReference>
<proteinExistence type="predicted"/>
<dbReference type="CDD" id="cd05685">
    <property type="entry name" value="S1_Tex"/>
    <property type="match status" value="1"/>
</dbReference>
<dbReference type="EMBL" id="JARRAG010000002">
    <property type="protein sequence ID" value="MDG3007332.1"/>
    <property type="molecule type" value="Genomic_DNA"/>
</dbReference>
<dbReference type="Pfam" id="PF16921">
    <property type="entry name" value="Tex_YqgF"/>
    <property type="match status" value="2"/>
</dbReference>
<dbReference type="InterPro" id="IPR012340">
    <property type="entry name" value="NA-bd_OB-fold"/>
</dbReference>
<dbReference type="PANTHER" id="PTHR10724:SF10">
    <property type="entry name" value="S1 RNA-BINDING DOMAIN-CONTAINING PROTEIN 1"/>
    <property type="match status" value="1"/>
</dbReference>
<dbReference type="InterPro" id="IPR006641">
    <property type="entry name" value="YqgF/RNaseH-like_dom"/>
</dbReference>
<feature type="compositionally biased region" description="Low complexity" evidence="2">
    <location>
        <begin position="409"/>
        <end position="428"/>
    </location>
</feature>